<dbReference type="AlphaFoldDB" id="A0AA89B6T2"/>
<organism evidence="3 4">
    <name type="scientific">Escallonia herrerae</name>
    <dbReference type="NCBI Taxonomy" id="1293975"/>
    <lineage>
        <taxon>Eukaryota</taxon>
        <taxon>Viridiplantae</taxon>
        <taxon>Streptophyta</taxon>
        <taxon>Embryophyta</taxon>
        <taxon>Tracheophyta</taxon>
        <taxon>Spermatophyta</taxon>
        <taxon>Magnoliopsida</taxon>
        <taxon>eudicotyledons</taxon>
        <taxon>Gunneridae</taxon>
        <taxon>Pentapetalae</taxon>
        <taxon>asterids</taxon>
        <taxon>campanulids</taxon>
        <taxon>Escalloniales</taxon>
        <taxon>Escalloniaceae</taxon>
        <taxon>Escallonia</taxon>
    </lineage>
</organism>
<dbReference type="EMBL" id="JAVXUP010000409">
    <property type="protein sequence ID" value="KAK3028633.1"/>
    <property type="molecule type" value="Genomic_DNA"/>
</dbReference>
<evidence type="ECO:0000256" key="2">
    <source>
        <dbReference type="SAM" id="MobiDB-lite"/>
    </source>
</evidence>
<dbReference type="GO" id="GO:0016020">
    <property type="term" value="C:membrane"/>
    <property type="evidence" value="ECO:0007669"/>
    <property type="project" value="UniProtKB-SubCell"/>
</dbReference>
<comment type="caution">
    <text evidence="3">The sequence shown here is derived from an EMBL/GenBank/DDBJ whole genome shotgun (WGS) entry which is preliminary data.</text>
</comment>
<comment type="subcellular location">
    <subcellularLocation>
        <location evidence="1">Membrane</location>
        <topology evidence="1">Multi-pass membrane protein</topology>
    </subcellularLocation>
</comment>
<gene>
    <name evidence="3" type="ORF">RJ639_037813</name>
</gene>
<feature type="region of interest" description="Disordered" evidence="2">
    <location>
        <begin position="1"/>
        <end position="20"/>
    </location>
</feature>
<accession>A0AA89B6T2</accession>
<sequence>MLCHRRAVASAPRPCHHYGDDEGRHKSAAGINAPYHGDFKLATPKAISRMAFGYAYPAYNCFKTVEKNEPDVDHLLFWCQYWILVALITVCERVGDPFISWLPMYGEAKVALFVYLWHPRTKGVNYLYSSFFRPYVAKHEKEIDGNLLELTNRAGTFAVLFWEKAASYGQTRFFEFLQHVSSQSAVSRPQPTQASTISKM</sequence>
<dbReference type="Proteomes" id="UP001188597">
    <property type="component" value="Unassembled WGS sequence"/>
</dbReference>
<dbReference type="PANTHER" id="PTHR12300">
    <property type="entry name" value="HVA22-LIKE PROTEINS"/>
    <property type="match status" value="1"/>
</dbReference>
<proteinExistence type="inferred from homology"/>
<evidence type="ECO:0000256" key="1">
    <source>
        <dbReference type="RuleBase" id="RU362006"/>
    </source>
</evidence>
<keyword evidence="4" id="KW-1185">Reference proteome</keyword>
<protein>
    <recommendedName>
        <fullName evidence="1">HVA22-like protein</fullName>
    </recommendedName>
</protein>
<dbReference type="Pfam" id="PF03134">
    <property type="entry name" value="TB2_DP1_HVA22"/>
    <property type="match status" value="1"/>
</dbReference>
<comment type="similarity">
    <text evidence="1">Belongs to the DP1 family.</text>
</comment>
<dbReference type="PANTHER" id="PTHR12300:SF117">
    <property type="entry name" value="LP05237P-RELATED"/>
    <property type="match status" value="1"/>
</dbReference>
<reference evidence="3" key="1">
    <citation type="submission" date="2022-12" db="EMBL/GenBank/DDBJ databases">
        <title>Draft genome assemblies for two species of Escallonia (Escalloniales).</title>
        <authorList>
            <person name="Chanderbali A."/>
            <person name="Dervinis C."/>
            <person name="Anghel I."/>
            <person name="Soltis D."/>
            <person name="Soltis P."/>
            <person name="Zapata F."/>
        </authorList>
    </citation>
    <scope>NUCLEOTIDE SEQUENCE</scope>
    <source>
        <strain evidence="3">UCBG64.0493</strain>
        <tissue evidence="3">Leaf</tissue>
    </source>
</reference>
<name>A0AA89B6T2_9ASTE</name>
<dbReference type="InterPro" id="IPR004345">
    <property type="entry name" value="TB2_DP1_HVA22"/>
</dbReference>
<evidence type="ECO:0000313" key="4">
    <source>
        <dbReference type="Proteomes" id="UP001188597"/>
    </source>
</evidence>
<evidence type="ECO:0000313" key="3">
    <source>
        <dbReference type="EMBL" id="KAK3028633.1"/>
    </source>
</evidence>